<reference evidence="2" key="1">
    <citation type="submission" date="2023-06" db="EMBL/GenBank/DDBJ databases">
        <title>Genome-scale phylogeny and comparative genomics of the fungal order Sordariales.</title>
        <authorList>
            <consortium name="Lawrence Berkeley National Laboratory"/>
            <person name="Hensen N."/>
            <person name="Bonometti L."/>
            <person name="Westerberg I."/>
            <person name="Brannstrom I.O."/>
            <person name="Guillou S."/>
            <person name="Cros-Aarteil S."/>
            <person name="Calhoun S."/>
            <person name="Haridas S."/>
            <person name="Kuo A."/>
            <person name="Mondo S."/>
            <person name="Pangilinan J."/>
            <person name="Riley R."/>
            <person name="Labutti K."/>
            <person name="Andreopoulos B."/>
            <person name="Lipzen A."/>
            <person name="Chen C."/>
            <person name="Yanf M."/>
            <person name="Daum C."/>
            <person name="Ng V."/>
            <person name="Clum A."/>
            <person name="Steindorff A."/>
            <person name="Ohm R."/>
            <person name="Martin F."/>
            <person name="Silar P."/>
            <person name="Natvig D."/>
            <person name="Lalanne C."/>
            <person name="Gautier V."/>
            <person name="Ament-Velasquez S.L."/>
            <person name="Kruys A."/>
            <person name="Hutchinson M.I."/>
            <person name="Powell A.J."/>
            <person name="Barry K."/>
            <person name="Miller A.N."/>
            <person name="Grigoriev I.V."/>
            <person name="Debuchy R."/>
            <person name="Gladieux P."/>
            <person name="Thoren M.H."/>
            <person name="Johannesson H."/>
        </authorList>
    </citation>
    <scope>NUCLEOTIDE SEQUENCE</scope>
    <source>
        <strain evidence="2">SMH2532-1</strain>
    </source>
</reference>
<evidence type="ECO:0000313" key="3">
    <source>
        <dbReference type="Proteomes" id="UP001174936"/>
    </source>
</evidence>
<feature type="compositionally biased region" description="Acidic residues" evidence="1">
    <location>
        <begin position="13"/>
        <end position="26"/>
    </location>
</feature>
<feature type="compositionally biased region" description="Low complexity" evidence="1">
    <location>
        <begin position="571"/>
        <end position="614"/>
    </location>
</feature>
<dbReference type="EMBL" id="JAULSV010000006">
    <property type="protein sequence ID" value="KAK0640858.1"/>
    <property type="molecule type" value="Genomic_DNA"/>
</dbReference>
<name>A0AA39XV74_9PEZI</name>
<accession>A0AA39XV74</accession>
<dbReference type="Proteomes" id="UP001174936">
    <property type="component" value="Unassembled WGS sequence"/>
</dbReference>
<feature type="region of interest" description="Disordered" evidence="1">
    <location>
        <begin position="1"/>
        <end position="67"/>
    </location>
</feature>
<dbReference type="AlphaFoldDB" id="A0AA39XV74"/>
<feature type="region of interest" description="Disordered" evidence="1">
    <location>
        <begin position="559"/>
        <end position="731"/>
    </location>
</feature>
<gene>
    <name evidence="2" type="ORF">B0T16DRAFT_461000</name>
</gene>
<feature type="compositionally biased region" description="Low complexity" evidence="1">
    <location>
        <begin position="765"/>
        <end position="793"/>
    </location>
</feature>
<feature type="region of interest" description="Disordered" evidence="1">
    <location>
        <begin position="751"/>
        <end position="809"/>
    </location>
</feature>
<feature type="compositionally biased region" description="Acidic residues" evidence="1">
    <location>
        <begin position="626"/>
        <end position="669"/>
    </location>
</feature>
<sequence length="809" mass="91901">MANTHSAAPVPDDPMEDDEGISDDEVSLSLFVEQEEGANNDVNMADRQPRDAGNNEAEEEEDVPVHNTEQELKIARDELAVTQRELQLKTQLADERQTTIENLSRTIQTLQNRKFQHTQRTWPDELRQALADAQRAQAEQNLPQVPMIDDAQWEKIYKQCCKEENMSTQVSWVHPSIELSARLDGLARCRDPYSQHRPKDPREAQFKFMSLPIGIQKRIFELWLHKHRRLVHCFSRLDPHEPLAAFPTEAQLGPRRSGLNRGFYWGVPRRLSISQDLQDGDDVLRVLRVNKHFNFLGTHCFYGMNTFAFSSLGEFYRFCQGSGQARVERIQHIEITLVGNQYLTAPRQLRPNAAAFPTPELARKPLPPFSLRTHALRWLQECRRLRTLVVHINEQAKSYMRRGYESVETIRYMVAKTNGQGNVRMSRSLRTVQGIDHIYQLRGLAWVRFYDLEQAQRSGDGERYRVRDWSFEDDIRNVCTMEKVPTRKNLSELENLKKLVPDPENLPQDPEDIPPVWTPSDELWDTVKGFYHAGPYDSIRINNREVDVASRVLGSMLSNIEDTSSEESDSDSGSSSRSPPSSFASSRMPSLSPSSRTSSSSSSSSFSSSSPSDSDGGDYLRSALEAETEEEEEDEDEDEEEEIEDEGEEIEEVEDEDIEIEEVEEEDDGVVIVDEERSTRPSGFIPPPPSNHYSAYSVWPQPTPRATTSNRELSRSHTRDSSGLFVTPTPADQLQTPEYYFRSSIFSSRSTSCIDLTDEEDPRQASESSSEASSSLSKRSSESLDSSSEASISKRLRLSGSPEALTGTS</sequence>
<evidence type="ECO:0000313" key="2">
    <source>
        <dbReference type="EMBL" id="KAK0640858.1"/>
    </source>
</evidence>
<proteinExistence type="predicted"/>
<comment type="caution">
    <text evidence="2">The sequence shown here is derived from an EMBL/GenBank/DDBJ whole genome shotgun (WGS) entry which is preliminary data.</text>
</comment>
<organism evidence="2 3">
    <name type="scientific">Cercophora newfieldiana</name>
    <dbReference type="NCBI Taxonomy" id="92897"/>
    <lineage>
        <taxon>Eukaryota</taxon>
        <taxon>Fungi</taxon>
        <taxon>Dikarya</taxon>
        <taxon>Ascomycota</taxon>
        <taxon>Pezizomycotina</taxon>
        <taxon>Sordariomycetes</taxon>
        <taxon>Sordariomycetidae</taxon>
        <taxon>Sordariales</taxon>
        <taxon>Lasiosphaeriaceae</taxon>
        <taxon>Cercophora</taxon>
    </lineage>
</organism>
<keyword evidence="3" id="KW-1185">Reference proteome</keyword>
<evidence type="ECO:0000256" key="1">
    <source>
        <dbReference type="SAM" id="MobiDB-lite"/>
    </source>
</evidence>
<protein>
    <submittedName>
        <fullName evidence="2">Uncharacterized protein</fullName>
    </submittedName>
</protein>